<dbReference type="VEuPathDB" id="FungiDB:AeMF1_015716"/>
<keyword evidence="1" id="KW-0812">Transmembrane</keyword>
<reference evidence="3 4" key="1">
    <citation type="submission" date="2019-07" db="EMBL/GenBank/DDBJ databases">
        <title>Genomics analysis of Aphanomyces spp. identifies a new class of oomycete effector associated with host adaptation.</title>
        <authorList>
            <person name="Gaulin E."/>
        </authorList>
    </citation>
    <scope>NUCLEOTIDE SEQUENCE [LARGE SCALE GENOMIC DNA]</scope>
    <source>
        <strain evidence="3 4">ATCC 201684</strain>
    </source>
</reference>
<proteinExistence type="predicted"/>
<keyword evidence="1" id="KW-1133">Transmembrane helix</keyword>
<keyword evidence="1" id="KW-0472">Membrane</keyword>
<evidence type="ECO:0000256" key="1">
    <source>
        <dbReference type="SAM" id="Phobius"/>
    </source>
</evidence>
<dbReference type="InterPro" id="IPR036470">
    <property type="entry name" value="Elicitin_sf"/>
</dbReference>
<sequence>MQLVGALLAASVMVAVSSAPPCKPADITAVYNSTFLSPYFGPCAKDIGVTPSALQTLIHPTPSQLATAKDSDNCQWLYGDFQTIANESLVHCMEIDLLVQNVSFDMFLTWVDVQSVAKASSPCNASAITSALASVASSSSHSVCLEAAGLNTTAATFVYPPTLDQITAIRNNDLCTGLFTDLQAVIANVSSCALLADGTDIQALARLDFDGAMDWLEIITGLNGPPPSNTVRFPAQDESLHHGAAVILGAMLAGTCVAIVVYVVHLSSTLRKTTSEERQELLAI</sequence>
<feature type="signal peptide" evidence="2">
    <location>
        <begin position="1"/>
        <end position="18"/>
    </location>
</feature>
<gene>
    <name evidence="3" type="ORF">Ae201684_016226</name>
</gene>
<accession>A0A6G0WD92</accession>
<feature type="chain" id="PRO_5026198199" description="Elicitin-like protein" evidence="2">
    <location>
        <begin position="19"/>
        <end position="284"/>
    </location>
</feature>
<organism evidence="3 4">
    <name type="scientific">Aphanomyces euteiches</name>
    <dbReference type="NCBI Taxonomy" id="100861"/>
    <lineage>
        <taxon>Eukaryota</taxon>
        <taxon>Sar</taxon>
        <taxon>Stramenopiles</taxon>
        <taxon>Oomycota</taxon>
        <taxon>Saprolegniomycetes</taxon>
        <taxon>Saprolegniales</taxon>
        <taxon>Verrucalvaceae</taxon>
        <taxon>Aphanomyces</taxon>
    </lineage>
</organism>
<dbReference type="Gene3D" id="1.10.239.10">
    <property type="entry name" value="Elicitin domain"/>
    <property type="match status" value="1"/>
</dbReference>
<protein>
    <recommendedName>
        <fullName evidence="5">Elicitin-like protein</fullName>
    </recommendedName>
</protein>
<dbReference type="EMBL" id="VJMJ01000245">
    <property type="protein sequence ID" value="KAF0725283.1"/>
    <property type="molecule type" value="Genomic_DNA"/>
</dbReference>
<keyword evidence="4" id="KW-1185">Reference proteome</keyword>
<dbReference type="Proteomes" id="UP000481153">
    <property type="component" value="Unassembled WGS sequence"/>
</dbReference>
<evidence type="ECO:0000313" key="4">
    <source>
        <dbReference type="Proteomes" id="UP000481153"/>
    </source>
</evidence>
<evidence type="ECO:0000256" key="2">
    <source>
        <dbReference type="SAM" id="SignalP"/>
    </source>
</evidence>
<evidence type="ECO:0008006" key="5">
    <source>
        <dbReference type="Google" id="ProtNLM"/>
    </source>
</evidence>
<feature type="transmembrane region" description="Helical" evidence="1">
    <location>
        <begin position="243"/>
        <end position="264"/>
    </location>
</feature>
<comment type="caution">
    <text evidence="3">The sequence shown here is derived from an EMBL/GenBank/DDBJ whole genome shotgun (WGS) entry which is preliminary data.</text>
</comment>
<dbReference type="AlphaFoldDB" id="A0A6G0WD92"/>
<dbReference type="SUPFAM" id="SSF48647">
    <property type="entry name" value="Fungal elicitin"/>
    <property type="match status" value="1"/>
</dbReference>
<name>A0A6G0WD92_9STRA</name>
<evidence type="ECO:0000313" key="3">
    <source>
        <dbReference type="EMBL" id="KAF0725283.1"/>
    </source>
</evidence>
<keyword evidence="2" id="KW-0732">Signal</keyword>
<dbReference type="GO" id="GO:0005576">
    <property type="term" value="C:extracellular region"/>
    <property type="evidence" value="ECO:0007669"/>
    <property type="project" value="InterPro"/>
</dbReference>